<protein>
    <submittedName>
        <fullName evidence="3">DNA-binding transcriptional regulator, MarR family</fullName>
    </submittedName>
</protein>
<dbReference type="EMBL" id="FUYG01000003">
    <property type="protein sequence ID" value="SKA90015.1"/>
    <property type="molecule type" value="Genomic_DNA"/>
</dbReference>
<dbReference type="GO" id="GO:0003700">
    <property type="term" value="F:DNA-binding transcription factor activity"/>
    <property type="evidence" value="ECO:0007669"/>
    <property type="project" value="InterPro"/>
</dbReference>
<accession>A0A1T4XLM5</accession>
<dbReference type="SUPFAM" id="SSF46785">
    <property type="entry name" value="Winged helix' DNA-binding domain"/>
    <property type="match status" value="1"/>
</dbReference>
<dbReference type="GO" id="GO:0006950">
    <property type="term" value="P:response to stress"/>
    <property type="evidence" value="ECO:0007669"/>
    <property type="project" value="TreeGrafter"/>
</dbReference>
<dbReference type="InterPro" id="IPR000835">
    <property type="entry name" value="HTH_MarR-typ"/>
</dbReference>
<gene>
    <name evidence="3" type="ORF">SAMN06295879_1263</name>
</gene>
<evidence type="ECO:0000256" key="1">
    <source>
        <dbReference type="SAM" id="MobiDB-lite"/>
    </source>
</evidence>
<dbReference type="InterPro" id="IPR011991">
    <property type="entry name" value="ArsR-like_HTH"/>
</dbReference>
<dbReference type="Pfam" id="PF12802">
    <property type="entry name" value="MarR_2"/>
    <property type="match status" value="1"/>
</dbReference>
<feature type="domain" description="HTH marR-type" evidence="2">
    <location>
        <begin position="21"/>
        <end position="157"/>
    </location>
</feature>
<proteinExistence type="predicted"/>
<name>A0A1T4XLM5_9MICO</name>
<dbReference type="InterPro" id="IPR039422">
    <property type="entry name" value="MarR/SlyA-like"/>
</dbReference>
<evidence type="ECO:0000259" key="2">
    <source>
        <dbReference type="PROSITE" id="PS50995"/>
    </source>
</evidence>
<dbReference type="AlphaFoldDB" id="A0A1T4XLM5"/>
<dbReference type="CDD" id="cd00090">
    <property type="entry name" value="HTH_ARSR"/>
    <property type="match status" value="1"/>
</dbReference>
<reference evidence="4" key="1">
    <citation type="submission" date="2017-02" db="EMBL/GenBank/DDBJ databases">
        <authorList>
            <person name="Varghese N."/>
            <person name="Submissions S."/>
        </authorList>
    </citation>
    <scope>NUCLEOTIDE SEQUENCE [LARGE SCALE GENOMIC DNA]</scope>
    <source>
        <strain evidence="4">VKM Ac-2052</strain>
    </source>
</reference>
<dbReference type="PRINTS" id="PR00598">
    <property type="entry name" value="HTHMARR"/>
</dbReference>
<dbReference type="PANTHER" id="PTHR33164:SF43">
    <property type="entry name" value="HTH-TYPE TRANSCRIPTIONAL REPRESSOR YETL"/>
    <property type="match status" value="1"/>
</dbReference>
<dbReference type="PANTHER" id="PTHR33164">
    <property type="entry name" value="TRANSCRIPTIONAL REGULATOR, MARR FAMILY"/>
    <property type="match status" value="1"/>
</dbReference>
<organism evidence="3 4">
    <name type="scientific">Agreia bicolorata</name>
    <dbReference type="NCBI Taxonomy" id="110935"/>
    <lineage>
        <taxon>Bacteria</taxon>
        <taxon>Bacillati</taxon>
        <taxon>Actinomycetota</taxon>
        <taxon>Actinomycetes</taxon>
        <taxon>Micrococcales</taxon>
        <taxon>Microbacteriaceae</taxon>
        <taxon>Agreia</taxon>
    </lineage>
</organism>
<evidence type="ECO:0000313" key="4">
    <source>
        <dbReference type="Proteomes" id="UP000189735"/>
    </source>
</evidence>
<dbReference type="InterPro" id="IPR036390">
    <property type="entry name" value="WH_DNA-bd_sf"/>
</dbReference>
<dbReference type="Proteomes" id="UP000189735">
    <property type="component" value="Unassembled WGS sequence"/>
</dbReference>
<feature type="region of interest" description="Disordered" evidence="1">
    <location>
        <begin position="1"/>
        <end position="23"/>
    </location>
</feature>
<dbReference type="RefSeq" id="WP_244893180.1">
    <property type="nucleotide sequence ID" value="NZ_FUYG01000003.1"/>
</dbReference>
<dbReference type="PROSITE" id="PS50995">
    <property type="entry name" value="HTH_MARR_2"/>
    <property type="match status" value="1"/>
</dbReference>
<evidence type="ECO:0000313" key="3">
    <source>
        <dbReference type="EMBL" id="SKA90015.1"/>
    </source>
</evidence>
<keyword evidence="3" id="KW-0238">DNA-binding</keyword>
<dbReference type="Gene3D" id="1.10.10.10">
    <property type="entry name" value="Winged helix-like DNA-binding domain superfamily/Winged helix DNA-binding domain"/>
    <property type="match status" value="1"/>
</dbReference>
<dbReference type="SMART" id="SM00347">
    <property type="entry name" value="HTH_MARR"/>
    <property type="match status" value="1"/>
</dbReference>
<dbReference type="InterPro" id="IPR036388">
    <property type="entry name" value="WH-like_DNA-bd_sf"/>
</dbReference>
<sequence length="157" mass="17480">MSEEPTTEARGASAAGPNMHDWPTGRLLATASRLVEHAWIETLDRLGLTHAGLVVLHLLQEKPRSQTDLARLARVENQTISRTLERLQREGFVERTADPADRRRHIVTVTPTGVDVWNSARTLERDMMPEVDAPEAFRAALLSIISASAAKRWEPEG</sequence>
<dbReference type="GO" id="GO:0003677">
    <property type="term" value="F:DNA binding"/>
    <property type="evidence" value="ECO:0007669"/>
    <property type="project" value="UniProtKB-KW"/>
</dbReference>